<keyword evidence="3" id="KW-1185">Reference proteome</keyword>
<proteinExistence type="predicted"/>
<organism evidence="2 3">
    <name type="scientific">Ectobacillus ponti</name>
    <dbReference type="NCBI Taxonomy" id="2961894"/>
    <lineage>
        <taxon>Bacteria</taxon>
        <taxon>Bacillati</taxon>
        <taxon>Bacillota</taxon>
        <taxon>Bacilli</taxon>
        <taxon>Bacillales</taxon>
        <taxon>Bacillaceae</taxon>
        <taxon>Ectobacillus</taxon>
    </lineage>
</organism>
<dbReference type="AlphaFoldDB" id="A0AA41X9L8"/>
<accession>A0AA41X9L8</accession>
<reference evidence="2" key="1">
    <citation type="submission" date="2022-07" db="EMBL/GenBank/DDBJ databases">
        <authorList>
            <person name="Li W.-J."/>
            <person name="Deng Q.-Q."/>
        </authorList>
    </citation>
    <scope>NUCLEOTIDE SEQUENCE</scope>
    <source>
        <strain evidence="2">SYSU M60031</strain>
    </source>
</reference>
<sequence>MEGNQKAPQPAATGSEENELSTINEARIAAGLQPLDDETANKPIKSV</sequence>
<dbReference type="Proteomes" id="UP001156102">
    <property type="component" value="Unassembled WGS sequence"/>
</dbReference>
<dbReference type="EMBL" id="JANCLT010000007">
    <property type="protein sequence ID" value="MCP8969693.1"/>
    <property type="molecule type" value="Genomic_DNA"/>
</dbReference>
<dbReference type="RefSeq" id="WP_254759614.1">
    <property type="nucleotide sequence ID" value="NZ_JANCLT010000007.1"/>
</dbReference>
<evidence type="ECO:0000313" key="3">
    <source>
        <dbReference type="Proteomes" id="UP001156102"/>
    </source>
</evidence>
<evidence type="ECO:0000313" key="2">
    <source>
        <dbReference type="EMBL" id="MCP8969693.1"/>
    </source>
</evidence>
<evidence type="ECO:0000256" key="1">
    <source>
        <dbReference type="SAM" id="MobiDB-lite"/>
    </source>
</evidence>
<name>A0AA41X9L8_9BACI</name>
<feature type="region of interest" description="Disordered" evidence="1">
    <location>
        <begin position="1"/>
        <end position="47"/>
    </location>
</feature>
<comment type="caution">
    <text evidence="2">The sequence shown here is derived from an EMBL/GenBank/DDBJ whole genome shotgun (WGS) entry which is preliminary data.</text>
</comment>
<gene>
    <name evidence="2" type="ORF">NK662_14270</name>
</gene>
<protein>
    <submittedName>
        <fullName evidence="2">Uncharacterized protein</fullName>
    </submittedName>
</protein>